<keyword evidence="2" id="KW-1185">Reference proteome</keyword>
<evidence type="ECO:0000313" key="1">
    <source>
        <dbReference type="EMBL" id="KAF0918929.1"/>
    </source>
</evidence>
<sequence length="61" mass="6887">MPRGNEQDTRRAGRQDEDITQENLPLRCAVAQEIITTQKIRQSSFLRVCALVLVMLCVASL</sequence>
<comment type="caution">
    <text evidence="1">The sequence shown here is derived from an EMBL/GenBank/DDBJ whole genome shotgun (WGS) entry which is preliminary data.</text>
</comment>
<dbReference type="AlphaFoldDB" id="A0A6G1E2C9"/>
<evidence type="ECO:0000313" key="2">
    <source>
        <dbReference type="Proteomes" id="UP000479710"/>
    </source>
</evidence>
<dbReference type="Proteomes" id="UP000479710">
    <property type="component" value="Unassembled WGS sequence"/>
</dbReference>
<gene>
    <name evidence="1" type="ORF">E2562_027480</name>
</gene>
<accession>A0A6G1E2C9</accession>
<protein>
    <submittedName>
        <fullName evidence="1">Uncharacterized protein</fullName>
    </submittedName>
</protein>
<organism evidence="1 2">
    <name type="scientific">Oryza meyeriana var. granulata</name>
    <dbReference type="NCBI Taxonomy" id="110450"/>
    <lineage>
        <taxon>Eukaryota</taxon>
        <taxon>Viridiplantae</taxon>
        <taxon>Streptophyta</taxon>
        <taxon>Embryophyta</taxon>
        <taxon>Tracheophyta</taxon>
        <taxon>Spermatophyta</taxon>
        <taxon>Magnoliopsida</taxon>
        <taxon>Liliopsida</taxon>
        <taxon>Poales</taxon>
        <taxon>Poaceae</taxon>
        <taxon>BOP clade</taxon>
        <taxon>Oryzoideae</taxon>
        <taxon>Oryzeae</taxon>
        <taxon>Oryzinae</taxon>
        <taxon>Oryza</taxon>
        <taxon>Oryza meyeriana</taxon>
    </lineage>
</organism>
<dbReference type="EMBL" id="SPHZ02000005">
    <property type="protein sequence ID" value="KAF0918929.1"/>
    <property type="molecule type" value="Genomic_DNA"/>
</dbReference>
<reference evidence="1 2" key="1">
    <citation type="submission" date="2019-11" db="EMBL/GenBank/DDBJ databases">
        <title>Whole genome sequence of Oryza granulata.</title>
        <authorList>
            <person name="Li W."/>
        </authorList>
    </citation>
    <scope>NUCLEOTIDE SEQUENCE [LARGE SCALE GENOMIC DNA]</scope>
    <source>
        <strain evidence="2">cv. Menghai</strain>
        <tissue evidence="1">Leaf</tissue>
    </source>
</reference>
<name>A0A6G1E2C9_9ORYZ</name>
<proteinExistence type="predicted"/>